<dbReference type="InterPro" id="IPR045063">
    <property type="entry name" value="Dynamin_N"/>
</dbReference>
<evidence type="ECO:0000256" key="2">
    <source>
        <dbReference type="ARBA" id="ARBA00004294"/>
    </source>
</evidence>
<dbReference type="STRING" id="1220926.S2J961"/>
<dbReference type="InterPro" id="IPR027094">
    <property type="entry name" value="Mitofusin_fam"/>
</dbReference>
<keyword evidence="7 14" id="KW-1133">Transmembrane helix</keyword>
<dbReference type="AlphaFoldDB" id="S2J961"/>
<evidence type="ECO:0000259" key="15">
    <source>
        <dbReference type="PROSITE" id="PS51718"/>
    </source>
</evidence>
<keyword evidence="5" id="KW-1000">Mitochondrion outer membrane</keyword>
<dbReference type="PANTHER" id="PTHR10465">
    <property type="entry name" value="TRANSMEMBRANE GTPASE FZO1"/>
    <property type="match status" value="1"/>
</dbReference>
<proteinExistence type="predicted"/>
<evidence type="ECO:0000256" key="4">
    <source>
        <dbReference type="ARBA" id="ARBA00022741"/>
    </source>
</evidence>
<evidence type="ECO:0000256" key="14">
    <source>
        <dbReference type="SAM" id="Phobius"/>
    </source>
</evidence>
<keyword evidence="4" id="KW-0547">Nucleotide-binding</keyword>
<dbReference type="SUPFAM" id="SSF52540">
    <property type="entry name" value="P-loop containing nucleoside triphosphate hydrolases"/>
    <property type="match status" value="1"/>
</dbReference>
<keyword evidence="3 14" id="KW-0812">Transmembrane</keyword>
<evidence type="ECO:0000256" key="13">
    <source>
        <dbReference type="SAM" id="Coils"/>
    </source>
</evidence>
<keyword evidence="9" id="KW-0496">Mitochondrion</keyword>
<keyword evidence="17" id="KW-1185">Reference proteome</keyword>
<dbReference type="GO" id="GO:0005525">
    <property type="term" value="F:GTP binding"/>
    <property type="evidence" value="ECO:0007669"/>
    <property type="project" value="UniProtKB-KW"/>
</dbReference>
<keyword evidence="6" id="KW-0378">Hydrolase</keyword>
<evidence type="ECO:0000256" key="10">
    <source>
        <dbReference type="ARBA" id="ARBA00023134"/>
    </source>
</evidence>
<evidence type="ECO:0000256" key="7">
    <source>
        <dbReference type="ARBA" id="ARBA00022989"/>
    </source>
</evidence>
<dbReference type="GO" id="GO:0051646">
    <property type="term" value="P:mitochondrion localization"/>
    <property type="evidence" value="ECO:0007669"/>
    <property type="project" value="TreeGrafter"/>
</dbReference>
<accession>S2J961</accession>
<evidence type="ECO:0000256" key="9">
    <source>
        <dbReference type="ARBA" id="ARBA00023128"/>
    </source>
</evidence>
<reference evidence="17" key="1">
    <citation type="submission" date="2013-05" db="EMBL/GenBank/DDBJ databases">
        <title>The Genome sequence of Mucor circinelloides f. circinelloides 1006PhL.</title>
        <authorList>
            <consortium name="The Broad Institute Genomics Platform"/>
            <person name="Cuomo C."/>
            <person name="Earl A."/>
            <person name="Findley K."/>
            <person name="Lee S.C."/>
            <person name="Walker B."/>
            <person name="Young S."/>
            <person name="Zeng Q."/>
            <person name="Gargeya S."/>
            <person name="Fitzgerald M."/>
            <person name="Haas B."/>
            <person name="Abouelleil A."/>
            <person name="Allen A.W."/>
            <person name="Alvarado L."/>
            <person name="Arachchi H.M."/>
            <person name="Berlin A.M."/>
            <person name="Chapman S.B."/>
            <person name="Gainer-Dewar J."/>
            <person name="Goldberg J."/>
            <person name="Griggs A."/>
            <person name="Gujja S."/>
            <person name="Hansen M."/>
            <person name="Howarth C."/>
            <person name="Imamovic A."/>
            <person name="Ireland A."/>
            <person name="Larimer J."/>
            <person name="McCowan C."/>
            <person name="Murphy C."/>
            <person name="Pearson M."/>
            <person name="Poon T.W."/>
            <person name="Priest M."/>
            <person name="Roberts A."/>
            <person name="Saif S."/>
            <person name="Shea T."/>
            <person name="Sisk P."/>
            <person name="Sykes S."/>
            <person name="Wortman J."/>
            <person name="Nusbaum C."/>
            <person name="Birren B."/>
        </authorList>
    </citation>
    <scope>NUCLEOTIDE SEQUENCE [LARGE SCALE GENOMIC DNA]</scope>
    <source>
        <strain evidence="17">1006PhL</strain>
    </source>
</reference>
<evidence type="ECO:0000256" key="1">
    <source>
        <dbReference type="ARBA" id="ARBA00004225"/>
    </source>
</evidence>
<dbReference type="VEuPathDB" id="FungiDB:HMPREF1544_06561"/>
<evidence type="ECO:0000256" key="6">
    <source>
        <dbReference type="ARBA" id="ARBA00022801"/>
    </source>
</evidence>
<dbReference type="OrthoDB" id="9984778at2759"/>
<dbReference type="eggNOG" id="KOG0448">
    <property type="taxonomic scope" value="Eukaryota"/>
</dbReference>
<evidence type="ECO:0000313" key="16">
    <source>
        <dbReference type="EMBL" id="EPB86681.1"/>
    </source>
</evidence>
<dbReference type="GO" id="GO:0008053">
    <property type="term" value="P:mitochondrial fusion"/>
    <property type="evidence" value="ECO:0007669"/>
    <property type="project" value="TreeGrafter"/>
</dbReference>
<organism evidence="16 17">
    <name type="scientific">Mucor circinelloides f. circinelloides (strain 1006PhL)</name>
    <name type="common">Mucormycosis agent</name>
    <name type="synonym">Calyptromyces circinelloides</name>
    <dbReference type="NCBI Taxonomy" id="1220926"/>
    <lineage>
        <taxon>Eukaryota</taxon>
        <taxon>Fungi</taxon>
        <taxon>Fungi incertae sedis</taxon>
        <taxon>Mucoromycota</taxon>
        <taxon>Mucoromycotina</taxon>
        <taxon>Mucoromycetes</taxon>
        <taxon>Mucorales</taxon>
        <taxon>Mucorineae</taxon>
        <taxon>Mucoraceae</taxon>
        <taxon>Mucor</taxon>
    </lineage>
</organism>
<name>S2J961_MUCC1</name>
<evidence type="ECO:0000256" key="8">
    <source>
        <dbReference type="ARBA" id="ARBA00023054"/>
    </source>
</evidence>
<comment type="subcellular location">
    <subcellularLocation>
        <location evidence="1">Mitochondrion membrane</location>
        <topology evidence="1">Multi-pass membrane protein</topology>
    </subcellularLocation>
    <subcellularLocation>
        <location evidence="2">Mitochondrion outer membrane</location>
    </subcellularLocation>
</comment>
<evidence type="ECO:0000256" key="3">
    <source>
        <dbReference type="ARBA" id="ARBA00022692"/>
    </source>
</evidence>
<dbReference type="OMA" id="THRITHG"/>
<dbReference type="GO" id="GO:0005741">
    <property type="term" value="C:mitochondrial outer membrane"/>
    <property type="evidence" value="ECO:0007669"/>
    <property type="project" value="UniProtKB-SubCell"/>
</dbReference>
<feature type="domain" description="Dynamin-type G" evidence="15">
    <location>
        <begin position="80"/>
        <end position="349"/>
    </location>
</feature>
<dbReference type="Proteomes" id="UP000014254">
    <property type="component" value="Unassembled WGS sequence"/>
</dbReference>
<keyword evidence="8 13" id="KW-0175">Coiled coil</keyword>
<comment type="catalytic activity">
    <reaction evidence="12">
        <text>GTP + H2O = GDP + phosphate + H(+)</text>
        <dbReference type="Rhea" id="RHEA:19669"/>
        <dbReference type="ChEBI" id="CHEBI:15377"/>
        <dbReference type="ChEBI" id="CHEBI:15378"/>
        <dbReference type="ChEBI" id="CHEBI:37565"/>
        <dbReference type="ChEBI" id="CHEBI:43474"/>
        <dbReference type="ChEBI" id="CHEBI:58189"/>
    </reaction>
</comment>
<feature type="coiled-coil region" evidence="13">
    <location>
        <begin position="632"/>
        <end position="670"/>
    </location>
</feature>
<evidence type="ECO:0000313" key="17">
    <source>
        <dbReference type="Proteomes" id="UP000014254"/>
    </source>
</evidence>
<dbReference type="Pfam" id="PF00350">
    <property type="entry name" value="Dynamin_N"/>
    <property type="match status" value="1"/>
</dbReference>
<gene>
    <name evidence="16" type="ORF">HMPREF1544_06561</name>
</gene>
<dbReference type="InterPro" id="IPR030381">
    <property type="entry name" value="G_DYNAMIN_dom"/>
</dbReference>
<protein>
    <recommendedName>
        <fullName evidence="15">Dynamin-type G domain-containing protein</fullName>
    </recommendedName>
</protein>
<feature type="transmembrane region" description="Helical" evidence="14">
    <location>
        <begin position="519"/>
        <end position="539"/>
    </location>
</feature>
<dbReference type="InterPro" id="IPR027417">
    <property type="entry name" value="P-loop_NTPase"/>
</dbReference>
<keyword evidence="11 14" id="KW-0472">Membrane</keyword>
<dbReference type="Gene3D" id="3.40.50.300">
    <property type="entry name" value="P-loop containing nucleotide triphosphate hydrolases"/>
    <property type="match status" value="1"/>
</dbReference>
<dbReference type="PROSITE" id="PS51718">
    <property type="entry name" value="G_DYNAMIN_2"/>
    <property type="match status" value="1"/>
</dbReference>
<feature type="transmembrane region" description="Helical" evidence="14">
    <location>
        <begin position="567"/>
        <end position="595"/>
    </location>
</feature>
<keyword evidence="10" id="KW-0342">GTP-binding</keyword>
<evidence type="ECO:0000256" key="11">
    <source>
        <dbReference type="ARBA" id="ARBA00023136"/>
    </source>
</evidence>
<evidence type="ECO:0000256" key="12">
    <source>
        <dbReference type="ARBA" id="ARBA00048548"/>
    </source>
</evidence>
<evidence type="ECO:0000256" key="5">
    <source>
        <dbReference type="ARBA" id="ARBA00022787"/>
    </source>
</evidence>
<dbReference type="GO" id="GO:0003924">
    <property type="term" value="F:GTPase activity"/>
    <property type="evidence" value="ECO:0007669"/>
    <property type="project" value="InterPro"/>
</dbReference>
<sequence length="691" mass="78169">MTLTYQQTDQDYKTNCQHVLNHIEETSDILNEMERMDTDMSCCSELHVLQQQQQQQTHGAQTSTLQTCLNHLSNLKKRVSDPLSKVLVTGDLNSGKSTLVNALLNKDILPVDQQPCTSTFCQVYSSPADTTKDDDEIHAVVDADKYDKTNKETYHPIEPRHLYKTLVDEDMPYKIVNIYTAHNQHALNQHSLLHNDLVNVALIDSPGLNTDSLKTTSVFARQEEIDVVVFVVSAENHFTLSGKEFLMNAAQEKKHMFIVVNRFDNIRDKERCKRLILQQIELVSPSTFAQANELVHFVSAAHHKDDPDFANLEQSLRSFVLFNRSVSKLVPAKHYLQNVLQDVHVLATANQDTSRDRLQEVVQHLESQFLPDMRDLEKAADAVQDSIQQLSKSTLQNIESDTSKSITSATSDEALDECIASVTFPGIHLSWQYAQNIAGALASHVESQLGQIEEQATQDTTECMDKMNQLVVDQLGKWNDNITTDVLSSSAHSKHQRIHINVQARDFLMERRFVNDKKVALVGLGTTSATVMLFKWISIKDMALNFLHRYLNPLLDDPTANMPSRRIMVNCITAVSLIGIGWTAYSFISSIPAALRANLKIKFQRAVENEKLQENTTHRITHGVHNLLESKHTEITSRVQQLLEEKSQEKEQLEARVSEAKSILEQYDSLAFRSNALLVKVKASLHENLVE</sequence>
<dbReference type="EMBL" id="KE123984">
    <property type="protein sequence ID" value="EPB86681.1"/>
    <property type="molecule type" value="Genomic_DNA"/>
</dbReference>
<dbReference type="PANTHER" id="PTHR10465:SF0">
    <property type="entry name" value="SARCALUMENIN"/>
    <property type="match status" value="1"/>
</dbReference>
<dbReference type="InParanoid" id="S2J961"/>
<dbReference type="FunFam" id="3.40.50.300:FF:000638">
    <property type="entry name" value="Transmembrane GTPase Fzo1, putative"/>
    <property type="match status" value="1"/>
</dbReference>